<dbReference type="AlphaFoldDB" id="A0A9P3LG14"/>
<name>A0A9P3LG14_9APHY</name>
<reference evidence="1 2" key="1">
    <citation type="submission" date="2021-08" db="EMBL/GenBank/DDBJ databases">
        <title>Draft Genome Sequence of Phanerochaete sordida strain YK-624.</title>
        <authorList>
            <person name="Mori T."/>
            <person name="Dohra H."/>
            <person name="Suzuki T."/>
            <person name="Kawagishi H."/>
            <person name="Hirai H."/>
        </authorList>
    </citation>
    <scope>NUCLEOTIDE SEQUENCE [LARGE SCALE GENOMIC DNA]</scope>
    <source>
        <strain evidence="1 2">YK-624</strain>
    </source>
</reference>
<dbReference type="EMBL" id="BPQB01000035">
    <property type="protein sequence ID" value="GJE93835.1"/>
    <property type="molecule type" value="Genomic_DNA"/>
</dbReference>
<dbReference type="Proteomes" id="UP000703269">
    <property type="component" value="Unassembled WGS sequence"/>
</dbReference>
<keyword evidence="2" id="KW-1185">Reference proteome</keyword>
<protein>
    <submittedName>
        <fullName evidence="1">Uncharacterized protein</fullName>
    </submittedName>
</protein>
<accession>A0A9P3LG14</accession>
<comment type="caution">
    <text evidence="1">The sequence shown here is derived from an EMBL/GenBank/DDBJ whole genome shotgun (WGS) entry which is preliminary data.</text>
</comment>
<sequence length="222" mass="24721">MVHGPPGFQYEHCHPPKLEVTFRNYPVTDRVIECFLGRISWTEVEQLFAVSSLSDESIFGGMDAVTEGVWRTELGRLTKLRGLSVDECGAPGLRAALLPSQDEPAQVLWPALEVLQLRNVSLADDSSVLPDNKDVHVLSQSEAVTKEEWVQDLGDVIRARRSLEAGPRVLSVRHCLSDATALERLSECGVELEVVPESPLYPGDSWYTPEDWEMNALDDCFT</sequence>
<evidence type="ECO:0000313" key="1">
    <source>
        <dbReference type="EMBL" id="GJE93835.1"/>
    </source>
</evidence>
<proteinExistence type="predicted"/>
<organism evidence="1 2">
    <name type="scientific">Phanerochaete sordida</name>
    <dbReference type="NCBI Taxonomy" id="48140"/>
    <lineage>
        <taxon>Eukaryota</taxon>
        <taxon>Fungi</taxon>
        <taxon>Dikarya</taxon>
        <taxon>Basidiomycota</taxon>
        <taxon>Agaricomycotina</taxon>
        <taxon>Agaricomycetes</taxon>
        <taxon>Polyporales</taxon>
        <taxon>Phanerochaetaceae</taxon>
        <taxon>Phanerochaete</taxon>
    </lineage>
</organism>
<evidence type="ECO:0000313" key="2">
    <source>
        <dbReference type="Proteomes" id="UP000703269"/>
    </source>
</evidence>
<gene>
    <name evidence="1" type="ORF">PsYK624_099990</name>
</gene>